<evidence type="ECO:0000256" key="1">
    <source>
        <dbReference type="SAM" id="Phobius"/>
    </source>
</evidence>
<dbReference type="InterPro" id="IPR022742">
    <property type="entry name" value="Hydrolase_4"/>
</dbReference>
<keyword evidence="1" id="KW-1133">Transmembrane helix</keyword>
<keyword evidence="4" id="KW-1185">Reference proteome</keyword>
<dbReference type="Pfam" id="PF12146">
    <property type="entry name" value="Hydrolase_4"/>
    <property type="match status" value="1"/>
</dbReference>
<dbReference type="AlphaFoldDB" id="A0A8J8MIQ7"/>
<evidence type="ECO:0000313" key="3">
    <source>
        <dbReference type="EMBL" id="QUI22324.1"/>
    </source>
</evidence>
<keyword evidence="1" id="KW-0812">Transmembrane</keyword>
<dbReference type="SUPFAM" id="SSF53474">
    <property type="entry name" value="alpha/beta-Hydrolases"/>
    <property type="match status" value="1"/>
</dbReference>
<dbReference type="KEGG" id="vpy:HZI73_08435"/>
<dbReference type="InterPro" id="IPR029058">
    <property type="entry name" value="AB_hydrolase_fold"/>
</dbReference>
<evidence type="ECO:0000259" key="2">
    <source>
        <dbReference type="Pfam" id="PF12146"/>
    </source>
</evidence>
<proteinExistence type="predicted"/>
<dbReference type="EMBL" id="CP058649">
    <property type="protein sequence ID" value="QUI22324.1"/>
    <property type="molecule type" value="Genomic_DNA"/>
</dbReference>
<dbReference type="Proteomes" id="UP000683246">
    <property type="component" value="Chromosome"/>
</dbReference>
<dbReference type="PANTHER" id="PTHR43265">
    <property type="entry name" value="ESTERASE ESTD"/>
    <property type="match status" value="1"/>
</dbReference>
<evidence type="ECO:0000313" key="4">
    <source>
        <dbReference type="Proteomes" id="UP000683246"/>
    </source>
</evidence>
<keyword evidence="3" id="KW-0378">Hydrolase</keyword>
<accession>A0A8J8MIQ7</accession>
<sequence>MMKPIIENKTLKIVLWILLGMVVVIGGIAMKNNTYDFKEERVTIPTEHGKLNALFVTPKRHEGLLGAIIVVHGDGPQTASARDAYKATWERLVNKGYAVISWDKPGVGKSEGHWLHQTMTDRADEVIQVIDWVKKDHRIDANNIGLWGASQAGWVVPKVVGKTDIAFTILISPAINWVTQGAYHTHQKMLVQGKAEKEIQEKLAAFHEGLTYLEEDVGYEQYVMMTDDKDSMSEKRWQFVKANYLSDATEELKNFNTPVLLVLGGKDINVDAKETRMVYEAEIPEKWLQVAWFPESDHAILKPSLVHQKWKMALHFIFSPKKIVADGYYEVQETFVRQQKMSN</sequence>
<organism evidence="3 4">
    <name type="scientific">Vallitalea pronyensis</name>
    <dbReference type="NCBI Taxonomy" id="1348613"/>
    <lineage>
        <taxon>Bacteria</taxon>
        <taxon>Bacillati</taxon>
        <taxon>Bacillota</taxon>
        <taxon>Clostridia</taxon>
        <taxon>Lachnospirales</taxon>
        <taxon>Vallitaleaceae</taxon>
        <taxon>Vallitalea</taxon>
    </lineage>
</organism>
<dbReference type="InterPro" id="IPR053145">
    <property type="entry name" value="AB_hydrolase_Est10"/>
</dbReference>
<dbReference type="RefSeq" id="WP_212697808.1">
    <property type="nucleotide sequence ID" value="NZ_CP058649.1"/>
</dbReference>
<dbReference type="GO" id="GO:0052689">
    <property type="term" value="F:carboxylic ester hydrolase activity"/>
    <property type="evidence" value="ECO:0007669"/>
    <property type="project" value="TreeGrafter"/>
</dbReference>
<dbReference type="PANTHER" id="PTHR43265:SF1">
    <property type="entry name" value="ESTERASE ESTD"/>
    <property type="match status" value="1"/>
</dbReference>
<feature type="transmembrane region" description="Helical" evidence="1">
    <location>
        <begin position="12"/>
        <end position="30"/>
    </location>
</feature>
<reference evidence="3" key="1">
    <citation type="submission" date="2020-07" db="EMBL/GenBank/DDBJ databases">
        <title>Vallitalea pronyensis genome.</title>
        <authorList>
            <person name="Postec A."/>
        </authorList>
    </citation>
    <scope>NUCLEOTIDE SEQUENCE</scope>
    <source>
        <strain evidence="3">FatNI3</strain>
    </source>
</reference>
<dbReference type="Gene3D" id="3.40.50.1820">
    <property type="entry name" value="alpha/beta hydrolase"/>
    <property type="match status" value="1"/>
</dbReference>
<gene>
    <name evidence="3" type="ORF">HZI73_08435</name>
</gene>
<keyword evidence="1" id="KW-0472">Membrane</keyword>
<name>A0A8J8MIQ7_9FIRM</name>
<protein>
    <submittedName>
        <fullName evidence="3">Alpha/beta hydrolase</fullName>
    </submittedName>
</protein>
<feature type="domain" description="Serine aminopeptidase S33" evidence="2">
    <location>
        <begin position="66"/>
        <end position="301"/>
    </location>
</feature>